<evidence type="ECO:0000259" key="8">
    <source>
        <dbReference type="Pfam" id="PF10411"/>
    </source>
</evidence>
<keyword evidence="5" id="KW-1015">Disulfide bond</keyword>
<dbReference type="PANTHER" id="PTHR35272:SF3">
    <property type="entry name" value="THIOL:DISULFIDE INTERCHANGE PROTEIN DSBC"/>
    <property type="match status" value="1"/>
</dbReference>
<dbReference type="InterPro" id="IPR018950">
    <property type="entry name" value="DiS-bond_isomerase_DsbC/G_N"/>
</dbReference>
<evidence type="ECO:0000256" key="2">
    <source>
        <dbReference type="ARBA" id="ARBA00009813"/>
    </source>
</evidence>
<comment type="function">
    <text evidence="7">Required for disulfide bond formation in some periplasmic proteins. Acts by transferring its disulfide bond to other proteins and is reduced in the process.</text>
</comment>
<keyword evidence="6 7" id="KW-0676">Redox-active center</keyword>
<evidence type="ECO:0000256" key="5">
    <source>
        <dbReference type="ARBA" id="ARBA00023157"/>
    </source>
</evidence>
<evidence type="ECO:0000256" key="7">
    <source>
        <dbReference type="RuleBase" id="RU364038"/>
    </source>
</evidence>
<accession>A0A074V6A8</accession>
<proteinExistence type="inferred from homology"/>
<dbReference type="EMBL" id="AVQL01000446">
    <property type="protein sequence ID" value="KEQ00741.1"/>
    <property type="molecule type" value="Genomic_DNA"/>
</dbReference>
<dbReference type="AlphaFoldDB" id="A0A074V6A8"/>
<protein>
    <recommendedName>
        <fullName evidence="7">Thiol:disulfide interchange protein</fullName>
    </recommendedName>
</protein>
<keyword evidence="10" id="KW-0413">Isomerase</keyword>
<organism evidence="10 11">
    <name type="scientific">Snodgrassella alvi SCGC AB-598-J21</name>
    <dbReference type="NCBI Taxonomy" id="1385367"/>
    <lineage>
        <taxon>Bacteria</taxon>
        <taxon>Pseudomonadati</taxon>
        <taxon>Pseudomonadota</taxon>
        <taxon>Betaproteobacteria</taxon>
        <taxon>Neisseriales</taxon>
        <taxon>Neisseriaceae</taxon>
        <taxon>Snodgrassella</taxon>
    </lineage>
</organism>
<evidence type="ECO:0000313" key="11">
    <source>
        <dbReference type="Proteomes" id="UP000027644"/>
    </source>
</evidence>
<dbReference type="Proteomes" id="UP000027644">
    <property type="component" value="Unassembled WGS sequence"/>
</dbReference>
<dbReference type="SUPFAM" id="SSF52833">
    <property type="entry name" value="Thioredoxin-like"/>
    <property type="match status" value="1"/>
</dbReference>
<dbReference type="GO" id="GO:0042597">
    <property type="term" value="C:periplasmic space"/>
    <property type="evidence" value="ECO:0007669"/>
    <property type="project" value="UniProtKB-SubCell"/>
</dbReference>
<evidence type="ECO:0000259" key="9">
    <source>
        <dbReference type="Pfam" id="PF13098"/>
    </source>
</evidence>
<dbReference type="CDD" id="cd03020">
    <property type="entry name" value="DsbA_DsbC_DsbG"/>
    <property type="match status" value="1"/>
</dbReference>
<comment type="subcellular location">
    <subcellularLocation>
        <location evidence="1 7">Periplasm</location>
    </subcellularLocation>
</comment>
<dbReference type="PROSITE" id="PS51257">
    <property type="entry name" value="PROKAR_LIPOPROTEIN"/>
    <property type="match status" value="1"/>
</dbReference>
<evidence type="ECO:0000256" key="4">
    <source>
        <dbReference type="ARBA" id="ARBA00022764"/>
    </source>
</evidence>
<dbReference type="Gene3D" id="3.40.30.10">
    <property type="entry name" value="Glutaredoxin"/>
    <property type="match status" value="1"/>
</dbReference>
<dbReference type="Pfam" id="PF10411">
    <property type="entry name" value="DsbC_N"/>
    <property type="match status" value="1"/>
</dbReference>
<dbReference type="InterPro" id="IPR033954">
    <property type="entry name" value="DiS-bond_Isoase_DsbC/G"/>
</dbReference>
<sequence length="284" mass="31357">MKKSYLWQWLAPLLAIPLIASCDGTPVHNIDSAAKSASGSTTASVSAANNVTDAGRPADAEISKKINANLASKMSKMLKGSELNIQGVYTTPLQGIYEVVITGNQIIYTDENAAYVMIGNLIDLEHRKNLTEQRVSDMSKIDFKELPLEKAIKEVRGNGQRVMAVFSDPDCPFCKKLEEEIAQIDNITVYTFLMPVPDLHPNAQKKAVQIWCQKERTTAWTQWMRKGKEPAAVANCDNPVADVIKLGNKYGFDGTPTLVFPNGKTISGLMLKNELEQELNKNQK</sequence>
<dbReference type="Gene3D" id="3.10.450.70">
    <property type="entry name" value="Disulphide bond isomerase, DsbC/G, N-terminal"/>
    <property type="match status" value="1"/>
</dbReference>
<comment type="similarity">
    <text evidence="2 7">Belongs to the thioredoxin family. DsbC subfamily.</text>
</comment>
<dbReference type="InterPro" id="IPR009094">
    <property type="entry name" value="DiS-bond_isomerase_DsbC/G_N_sf"/>
</dbReference>
<evidence type="ECO:0000313" key="10">
    <source>
        <dbReference type="EMBL" id="KEQ00741.1"/>
    </source>
</evidence>
<dbReference type="GO" id="GO:0016853">
    <property type="term" value="F:isomerase activity"/>
    <property type="evidence" value="ECO:0007669"/>
    <property type="project" value="UniProtKB-KW"/>
</dbReference>
<dbReference type="SUPFAM" id="SSF54423">
    <property type="entry name" value="DsbC/DsbG N-terminal domain-like"/>
    <property type="match status" value="1"/>
</dbReference>
<comment type="caution">
    <text evidence="10">The sequence shown here is derived from an EMBL/GenBank/DDBJ whole genome shotgun (WGS) entry which is preliminary data.</text>
</comment>
<dbReference type="InterPro" id="IPR012336">
    <property type="entry name" value="Thioredoxin-like_fold"/>
</dbReference>
<feature type="chain" id="PRO_5010007384" description="Thiol:disulfide interchange protein" evidence="7">
    <location>
        <begin position="21"/>
        <end position="284"/>
    </location>
</feature>
<dbReference type="Pfam" id="PF13098">
    <property type="entry name" value="Thioredoxin_2"/>
    <property type="match status" value="1"/>
</dbReference>
<name>A0A074V6A8_9NEIS</name>
<feature type="signal peptide" evidence="7">
    <location>
        <begin position="1"/>
        <end position="20"/>
    </location>
</feature>
<keyword evidence="4 7" id="KW-0574">Periplasm</keyword>
<evidence type="ECO:0000256" key="6">
    <source>
        <dbReference type="ARBA" id="ARBA00023284"/>
    </source>
</evidence>
<reference evidence="10 11" key="1">
    <citation type="journal article" date="2014" name="PLoS Genet.">
        <title>Hidden diversity in honey bee gut symbionts detected by single-cell genomics.</title>
        <authorList>
            <person name="Engel P."/>
            <person name="Stepanauskas R."/>
            <person name="Moran N."/>
        </authorList>
    </citation>
    <scope>NUCLEOTIDE SEQUENCE [LARGE SCALE GENOMIC DNA]</scope>
    <source>
        <strain evidence="10 11">SCGC AB-598-J21</strain>
    </source>
</reference>
<keyword evidence="3 7" id="KW-0732">Signal</keyword>
<dbReference type="InterPro" id="IPR036249">
    <property type="entry name" value="Thioredoxin-like_sf"/>
</dbReference>
<evidence type="ECO:0000256" key="3">
    <source>
        <dbReference type="ARBA" id="ARBA00022729"/>
    </source>
</evidence>
<dbReference type="InterPro" id="IPR051470">
    <property type="entry name" value="Thiol:disulfide_interchange"/>
</dbReference>
<feature type="domain" description="Thioredoxin-like fold" evidence="9">
    <location>
        <begin position="156"/>
        <end position="279"/>
    </location>
</feature>
<feature type="domain" description="Disulphide bond isomerase DsbC/G N-terminal" evidence="8">
    <location>
        <begin position="69"/>
        <end position="132"/>
    </location>
</feature>
<dbReference type="PANTHER" id="PTHR35272">
    <property type="entry name" value="THIOL:DISULFIDE INTERCHANGE PROTEIN DSBC-RELATED"/>
    <property type="match status" value="1"/>
</dbReference>
<gene>
    <name evidence="10" type="ORF">SASC598J21_015340</name>
</gene>
<evidence type="ECO:0000256" key="1">
    <source>
        <dbReference type="ARBA" id="ARBA00004418"/>
    </source>
</evidence>